<dbReference type="InterPro" id="IPR014782">
    <property type="entry name" value="Peptidase_M1_dom"/>
</dbReference>
<keyword evidence="1" id="KW-0732">Signal</keyword>
<proteinExistence type="predicted"/>
<dbReference type="Proteomes" id="UP000614714">
    <property type="component" value="Unassembled WGS sequence"/>
</dbReference>
<feature type="signal peptide" evidence="1">
    <location>
        <begin position="1"/>
        <end position="20"/>
    </location>
</feature>
<feature type="domain" description="Peptidase M1 membrane alanine aminopeptidase" evidence="2">
    <location>
        <begin position="284"/>
        <end position="419"/>
    </location>
</feature>
<organism evidence="3 4">
    <name type="scientific">Geomonas anaerohicana</name>
    <dbReference type="NCBI Taxonomy" id="2798583"/>
    <lineage>
        <taxon>Bacteria</taxon>
        <taxon>Pseudomonadati</taxon>
        <taxon>Thermodesulfobacteriota</taxon>
        <taxon>Desulfuromonadia</taxon>
        <taxon>Geobacterales</taxon>
        <taxon>Geobacteraceae</taxon>
        <taxon>Geomonas</taxon>
    </lineage>
</organism>
<dbReference type="PANTHER" id="PTHR11533">
    <property type="entry name" value="PROTEASE M1 ZINC METALLOPROTEASE"/>
    <property type="match status" value="1"/>
</dbReference>
<evidence type="ECO:0000259" key="2">
    <source>
        <dbReference type="Pfam" id="PF01433"/>
    </source>
</evidence>
<keyword evidence="4" id="KW-1185">Reference proteome</keyword>
<evidence type="ECO:0000313" key="3">
    <source>
        <dbReference type="EMBL" id="MBJ6749799.1"/>
    </source>
</evidence>
<dbReference type="PANTHER" id="PTHR11533:SF174">
    <property type="entry name" value="PUROMYCIN-SENSITIVE AMINOPEPTIDASE-RELATED"/>
    <property type="match status" value="1"/>
</dbReference>
<evidence type="ECO:0000256" key="1">
    <source>
        <dbReference type="SAM" id="SignalP"/>
    </source>
</evidence>
<evidence type="ECO:0000313" key="4">
    <source>
        <dbReference type="Proteomes" id="UP000614714"/>
    </source>
</evidence>
<protein>
    <submittedName>
        <fullName evidence="3">M1 family peptidase</fullName>
    </submittedName>
</protein>
<dbReference type="EMBL" id="JAEMHL010000002">
    <property type="protein sequence ID" value="MBJ6749799.1"/>
    <property type="molecule type" value="Genomic_DNA"/>
</dbReference>
<dbReference type="RefSeq" id="WP_199388314.1">
    <property type="nucleotide sequence ID" value="NZ_JAEMHL010000002.1"/>
</dbReference>
<dbReference type="Gene3D" id="1.10.390.10">
    <property type="entry name" value="Neutral Protease Domain 2"/>
    <property type="match status" value="1"/>
</dbReference>
<feature type="chain" id="PRO_5046702672" evidence="1">
    <location>
        <begin position="21"/>
        <end position="677"/>
    </location>
</feature>
<accession>A0ABS0YBV0</accession>
<dbReference type="Pfam" id="PF01433">
    <property type="entry name" value="Peptidase_M1"/>
    <property type="match status" value="1"/>
</dbReference>
<reference evidence="3 4" key="1">
    <citation type="submission" date="2020-12" db="EMBL/GenBank/DDBJ databases">
        <title>Geomonas sp. Red421, isolated from paddy soil.</title>
        <authorList>
            <person name="Xu Z."/>
            <person name="Zhang Z."/>
            <person name="Masuda Y."/>
            <person name="Itoh H."/>
            <person name="Senoo K."/>
        </authorList>
    </citation>
    <scope>NUCLEOTIDE SEQUENCE [LARGE SCALE GENOMIC DNA]</scope>
    <source>
        <strain evidence="3 4">Red421</strain>
    </source>
</reference>
<gene>
    <name evidence="3" type="ORF">JFN91_06200</name>
</gene>
<name>A0ABS0YBV0_9BACT</name>
<sequence>MLSSLLFMLLLAFSAEPAAASGAAAVLSQDIAVTLDPPRHELGGESRIAFAPGSRKVRLRLAKQARVDSVRCAGRDLPFTFRSGAIELELPQGETSVALAYHASFNDQVARHPAAGEDPSYGVNATIGSEGTFLGGGAYWYPVPEQVPASRKVTVSAPAGTEAITFGARLARETSAGVTRSVWQETRPVGGLSLCAGPYLVEERKAAGITLYSYFYRDNAQLAPRYLDAAAKYLTLYQELFGPYPFEKFAVVENFFPTGYGFPSFTLLGGSVIKLPFIVDTSLPHEIAHSWWGNGIDVDLSEGNWCEGLVTYLADYLLKERRSQAEAAEYRRQLLIDYASLVTTENDFPLTAFVSRNDPASRAIGYGKAAMVFHMIRSRIGDEAFFSALRELARQRMYRSASWSDLLAAFVRASGQDLAPIRPLIERKGGARLALSGAQSRRLATGWQVTGTLRQSPPYFGQDVPLRLETAAGALTRPVPVPAQGAASFDLAAPGQPQRLLLDPDAEIFRVLSPGEIPATVNSIKGAGNLIGVITRNCRVERGSFRAFLASLSQGKAAVVDEADLKPGQAARHDLLFCGLPGDPALLPAGAETISRGGATEQGDTLTFTVLQRSAPEQGVVALFEPGSPAAAVQYGPKVTHYGKYGYLLFSGGANRRKATAPPADGGAVVRFPGYAP</sequence>
<dbReference type="InterPro" id="IPR050344">
    <property type="entry name" value="Peptidase_M1_aminopeptidases"/>
</dbReference>
<comment type="caution">
    <text evidence="3">The sequence shown here is derived from an EMBL/GenBank/DDBJ whole genome shotgun (WGS) entry which is preliminary data.</text>
</comment>
<dbReference type="SUPFAM" id="SSF55486">
    <property type="entry name" value="Metalloproteases ('zincins'), catalytic domain"/>
    <property type="match status" value="1"/>
</dbReference>
<dbReference type="InterPro" id="IPR027268">
    <property type="entry name" value="Peptidase_M4/M1_CTD_sf"/>
</dbReference>